<gene>
    <name evidence="1" type="ORF">CLUP02_01208</name>
</gene>
<keyword evidence="2" id="KW-1185">Reference proteome</keyword>
<proteinExistence type="predicted"/>
<reference evidence="1" key="1">
    <citation type="journal article" date="2021" name="Mol. Plant Microbe Interact.">
        <title>Complete Genome Sequence of the Plant-Pathogenic Fungus Colletotrichum lupini.</title>
        <authorList>
            <person name="Baroncelli R."/>
            <person name="Pensec F."/>
            <person name="Da Lio D."/>
            <person name="Boufleur T."/>
            <person name="Vicente I."/>
            <person name="Sarrocco S."/>
            <person name="Picot A."/>
            <person name="Baraldi E."/>
            <person name="Sukno S."/>
            <person name="Thon M."/>
            <person name="Le Floch G."/>
        </authorList>
    </citation>
    <scope>NUCLEOTIDE SEQUENCE</scope>
    <source>
        <strain evidence="1">IMI 504893</strain>
    </source>
</reference>
<organism evidence="1 2">
    <name type="scientific">Colletotrichum lupini</name>
    <dbReference type="NCBI Taxonomy" id="145971"/>
    <lineage>
        <taxon>Eukaryota</taxon>
        <taxon>Fungi</taxon>
        <taxon>Dikarya</taxon>
        <taxon>Ascomycota</taxon>
        <taxon>Pezizomycotina</taxon>
        <taxon>Sordariomycetes</taxon>
        <taxon>Hypocreomycetidae</taxon>
        <taxon>Glomerellales</taxon>
        <taxon>Glomerellaceae</taxon>
        <taxon>Colletotrichum</taxon>
        <taxon>Colletotrichum acutatum species complex</taxon>
    </lineage>
</organism>
<dbReference type="GeneID" id="73335260"/>
<dbReference type="RefSeq" id="XP_049136207.1">
    <property type="nucleotide sequence ID" value="XM_049280250.1"/>
</dbReference>
<dbReference type="KEGG" id="clup:CLUP02_01208"/>
<dbReference type="AlphaFoldDB" id="A0A9Q8W9H0"/>
<accession>A0A9Q8W9H0</accession>
<sequence length="97" mass="10237">MSRGVIRLPSDESSLSASFVRLTLIDHPHQPVTGLALSGCTISRSQPADLDAIYLGFALPHQSSQLSQSFSFCCCALQITPLSSSSLASISTSPPFP</sequence>
<protein>
    <submittedName>
        <fullName evidence="1">Uncharacterized protein</fullName>
    </submittedName>
</protein>
<evidence type="ECO:0000313" key="1">
    <source>
        <dbReference type="EMBL" id="UQC74557.1"/>
    </source>
</evidence>
<evidence type="ECO:0000313" key="2">
    <source>
        <dbReference type="Proteomes" id="UP000830671"/>
    </source>
</evidence>
<dbReference type="EMBL" id="CP019471">
    <property type="protein sequence ID" value="UQC74557.1"/>
    <property type="molecule type" value="Genomic_DNA"/>
</dbReference>
<name>A0A9Q8W9H0_9PEZI</name>
<dbReference type="Proteomes" id="UP000830671">
    <property type="component" value="Chromosome 1"/>
</dbReference>